<evidence type="ECO:0000256" key="1">
    <source>
        <dbReference type="SAM" id="Phobius"/>
    </source>
</evidence>
<name>A0A975G124_9CAUL</name>
<feature type="transmembrane region" description="Helical" evidence="1">
    <location>
        <begin position="127"/>
        <end position="145"/>
    </location>
</feature>
<gene>
    <name evidence="2" type="ORF">KCG34_01130</name>
</gene>
<accession>A0A975G124</accession>
<keyword evidence="1" id="KW-0472">Membrane</keyword>
<keyword evidence="1" id="KW-1133">Transmembrane helix</keyword>
<proteinExistence type="predicted"/>
<feature type="transmembrane region" description="Helical" evidence="1">
    <location>
        <begin position="12"/>
        <end position="31"/>
    </location>
</feature>
<keyword evidence="3" id="KW-1185">Reference proteome</keyword>
<dbReference type="AlphaFoldDB" id="A0A975G124"/>
<evidence type="ECO:0000313" key="3">
    <source>
        <dbReference type="Proteomes" id="UP000676409"/>
    </source>
</evidence>
<organism evidence="2 3">
    <name type="scientific">Phenylobacterium montanum</name>
    <dbReference type="NCBI Taxonomy" id="2823693"/>
    <lineage>
        <taxon>Bacteria</taxon>
        <taxon>Pseudomonadati</taxon>
        <taxon>Pseudomonadota</taxon>
        <taxon>Alphaproteobacteria</taxon>
        <taxon>Caulobacterales</taxon>
        <taxon>Caulobacteraceae</taxon>
        <taxon>Phenylobacterium</taxon>
    </lineage>
</organism>
<dbReference type="Proteomes" id="UP000676409">
    <property type="component" value="Chromosome"/>
</dbReference>
<dbReference type="EMBL" id="CP073078">
    <property type="protein sequence ID" value="QUD88527.1"/>
    <property type="molecule type" value="Genomic_DNA"/>
</dbReference>
<dbReference type="KEGG" id="caul:KCG34_01130"/>
<feature type="transmembrane region" description="Helical" evidence="1">
    <location>
        <begin position="82"/>
        <end position="101"/>
    </location>
</feature>
<dbReference type="RefSeq" id="WP_211938577.1">
    <property type="nucleotide sequence ID" value="NZ_CP073078.1"/>
</dbReference>
<feature type="transmembrane region" description="Helical" evidence="1">
    <location>
        <begin position="43"/>
        <end position="70"/>
    </location>
</feature>
<sequence length="156" mass="16824">MALQDARISWPALLLVPLLTSAIFVAILAVFHVDGARGGPLLIFLVLMAPACVVAYGATLFLFLPSLLLLSRLVRMTGLRACLLGFVLGAVVIVPLVAMAWKSSGPDSGPPTENFLVFFVRWAADPMIALFPFAGMTTAGLYWWLGKLWTVPRQPA</sequence>
<keyword evidence="1" id="KW-0812">Transmembrane</keyword>
<evidence type="ECO:0000313" key="2">
    <source>
        <dbReference type="EMBL" id="QUD88527.1"/>
    </source>
</evidence>
<reference evidence="2" key="1">
    <citation type="submission" date="2021-04" db="EMBL/GenBank/DDBJ databases">
        <title>The complete genome sequence of Caulobacter sp. S6.</title>
        <authorList>
            <person name="Tang Y."/>
            <person name="Ouyang W."/>
            <person name="Liu Q."/>
            <person name="Huang B."/>
            <person name="Guo Z."/>
            <person name="Lei P."/>
        </authorList>
    </citation>
    <scope>NUCLEOTIDE SEQUENCE</scope>
    <source>
        <strain evidence="2">S6</strain>
    </source>
</reference>
<protein>
    <submittedName>
        <fullName evidence="2">Uncharacterized protein</fullName>
    </submittedName>
</protein>